<feature type="region of interest" description="Disordered" evidence="1">
    <location>
        <begin position="249"/>
        <end position="276"/>
    </location>
</feature>
<reference evidence="2" key="1">
    <citation type="journal article" date="2015" name="Nature">
        <title>Complex archaea that bridge the gap between prokaryotes and eukaryotes.</title>
        <authorList>
            <person name="Spang A."/>
            <person name="Saw J.H."/>
            <person name="Jorgensen S.L."/>
            <person name="Zaremba-Niedzwiedzka K."/>
            <person name="Martijn J."/>
            <person name="Lind A.E."/>
            <person name="van Eijk R."/>
            <person name="Schleper C."/>
            <person name="Guy L."/>
            <person name="Ettema T.J."/>
        </authorList>
    </citation>
    <scope>NUCLEOTIDE SEQUENCE</scope>
</reference>
<dbReference type="Gene3D" id="3.30.420.60">
    <property type="entry name" value="eRF1 domain 2"/>
    <property type="match status" value="1"/>
</dbReference>
<dbReference type="AlphaFoldDB" id="A0A0F9F6M6"/>
<evidence type="ECO:0000256" key="1">
    <source>
        <dbReference type="SAM" id="MobiDB-lite"/>
    </source>
</evidence>
<accession>A0A0F9F6M6</accession>
<evidence type="ECO:0000313" key="2">
    <source>
        <dbReference type="EMBL" id="KKL52885.1"/>
    </source>
</evidence>
<dbReference type="SUPFAM" id="SSF53137">
    <property type="entry name" value="Translational machinery components"/>
    <property type="match status" value="1"/>
</dbReference>
<dbReference type="InterPro" id="IPR042226">
    <property type="entry name" value="eFR1_2_sf"/>
</dbReference>
<gene>
    <name evidence="2" type="ORF">LCGC14_2281000</name>
</gene>
<dbReference type="Pfam" id="PF18854">
    <property type="entry name" value="baeRF_family10"/>
    <property type="match status" value="1"/>
</dbReference>
<organism evidence="2">
    <name type="scientific">marine sediment metagenome</name>
    <dbReference type="NCBI Taxonomy" id="412755"/>
    <lineage>
        <taxon>unclassified sequences</taxon>
        <taxon>metagenomes</taxon>
        <taxon>ecological metagenomes</taxon>
    </lineage>
</organism>
<dbReference type="InterPro" id="IPR041202">
    <property type="entry name" value="BaeRF_family10"/>
</dbReference>
<sequence>MILKERVRELAALRPEGHKVLSLYLNLDPHEFPTPRDRAVELGSLLDTAERGIHEDTLNHGQREGLKRDLERVRSYFDQEFDASGTHGVVVFSASGAGLFEVIRLEGVVGSEVVIDDSPFIEPLTTLPQTGGYCVLLINRQVARILVGGSESMREVAAIVDDVHGWHEQGGMAQGRFQRGIEKEVHDHVKHAADELFKRFKRGSVQRLIIGTPDEMRSEIEASLHPYLRERIAGRIDVDLRASPTEVAKEATEVITDDERRRGQHDRPEAYRPGLE</sequence>
<dbReference type="EMBL" id="LAZR01031733">
    <property type="protein sequence ID" value="KKL52885.1"/>
    <property type="molecule type" value="Genomic_DNA"/>
</dbReference>
<feature type="non-terminal residue" evidence="2">
    <location>
        <position position="276"/>
    </location>
</feature>
<comment type="caution">
    <text evidence="2">The sequence shown here is derived from an EMBL/GenBank/DDBJ whole genome shotgun (WGS) entry which is preliminary data.</text>
</comment>
<name>A0A0F9F6M6_9ZZZZ</name>
<protein>
    <recommendedName>
        <fullName evidence="3">eRF1 domain-containing protein</fullName>
    </recommendedName>
</protein>
<evidence type="ECO:0008006" key="3">
    <source>
        <dbReference type="Google" id="ProtNLM"/>
    </source>
</evidence>
<proteinExistence type="predicted"/>